<keyword evidence="1" id="KW-0732">Signal</keyword>
<sequence length="161" mass="18232">MFRYKLVVVVLLCLAGVWGQQETTTADGVVPLGDDAYPSLFLQDVTPDLDPSTICKVNLLSPTGEAKEPFNLNRHEIDRMVESGYYTLVEDGRAGGIKVCCGDRKFWLLVSSDPANYRPTRALVAEDASSQLFFWKKKQQEKVERKMHRLMAIRYGLPARY</sequence>
<feature type="signal peptide" evidence="1">
    <location>
        <begin position="1"/>
        <end position="19"/>
    </location>
</feature>
<evidence type="ECO:0008006" key="4">
    <source>
        <dbReference type="Google" id="ProtNLM"/>
    </source>
</evidence>
<dbReference type="EMBL" id="JARKIK010000035">
    <property type="protein sequence ID" value="KAK8739742.1"/>
    <property type="molecule type" value="Genomic_DNA"/>
</dbReference>
<comment type="caution">
    <text evidence="2">The sequence shown here is derived from an EMBL/GenBank/DDBJ whole genome shotgun (WGS) entry which is preliminary data.</text>
</comment>
<protein>
    <recommendedName>
        <fullName evidence="4">Secreted protein</fullName>
    </recommendedName>
</protein>
<feature type="chain" id="PRO_5043889414" description="Secreted protein" evidence="1">
    <location>
        <begin position="20"/>
        <end position="161"/>
    </location>
</feature>
<dbReference type="Proteomes" id="UP001445076">
    <property type="component" value="Unassembled WGS sequence"/>
</dbReference>
<organism evidence="2 3">
    <name type="scientific">Cherax quadricarinatus</name>
    <name type="common">Australian red claw crayfish</name>
    <dbReference type="NCBI Taxonomy" id="27406"/>
    <lineage>
        <taxon>Eukaryota</taxon>
        <taxon>Metazoa</taxon>
        <taxon>Ecdysozoa</taxon>
        <taxon>Arthropoda</taxon>
        <taxon>Crustacea</taxon>
        <taxon>Multicrustacea</taxon>
        <taxon>Malacostraca</taxon>
        <taxon>Eumalacostraca</taxon>
        <taxon>Eucarida</taxon>
        <taxon>Decapoda</taxon>
        <taxon>Pleocyemata</taxon>
        <taxon>Astacidea</taxon>
        <taxon>Parastacoidea</taxon>
        <taxon>Parastacidae</taxon>
        <taxon>Cherax</taxon>
    </lineage>
</organism>
<dbReference type="AlphaFoldDB" id="A0AAW0X5N6"/>
<accession>A0AAW0X5N6</accession>
<keyword evidence="3" id="KW-1185">Reference proteome</keyword>
<evidence type="ECO:0000313" key="3">
    <source>
        <dbReference type="Proteomes" id="UP001445076"/>
    </source>
</evidence>
<name>A0AAW0X5N6_CHEQU</name>
<evidence type="ECO:0000313" key="2">
    <source>
        <dbReference type="EMBL" id="KAK8739742.1"/>
    </source>
</evidence>
<proteinExistence type="predicted"/>
<evidence type="ECO:0000256" key="1">
    <source>
        <dbReference type="SAM" id="SignalP"/>
    </source>
</evidence>
<reference evidence="2 3" key="1">
    <citation type="journal article" date="2024" name="BMC Genomics">
        <title>Genome assembly of redclaw crayfish (Cherax quadricarinatus) provides insights into its immune adaptation and hypoxia tolerance.</title>
        <authorList>
            <person name="Liu Z."/>
            <person name="Zheng J."/>
            <person name="Li H."/>
            <person name="Fang K."/>
            <person name="Wang S."/>
            <person name="He J."/>
            <person name="Zhou D."/>
            <person name="Weng S."/>
            <person name="Chi M."/>
            <person name="Gu Z."/>
            <person name="He J."/>
            <person name="Li F."/>
            <person name="Wang M."/>
        </authorList>
    </citation>
    <scope>NUCLEOTIDE SEQUENCE [LARGE SCALE GENOMIC DNA]</scope>
    <source>
        <strain evidence="2">ZL_2023a</strain>
    </source>
</reference>
<gene>
    <name evidence="2" type="ORF">OTU49_003172</name>
</gene>